<reference evidence="3" key="1">
    <citation type="submission" date="2020-02" db="EMBL/GenBank/DDBJ databases">
        <authorList>
            <person name="Meier V. D."/>
        </authorList>
    </citation>
    <scope>NUCLEOTIDE SEQUENCE</scope>
    <source>
        <strain evidence="3">AVDCRST_MAG60</strain>
    </source>
</reference>
<dbReference type="AlphaFoldDB" id="A0A6J4NF71"/>
<proteinExistence type="predicted"/>
<dbReference type="EMBL" id="CADCUN010000135">
    <property type="protein sequence ID" value="CAA9386592.1"/>
    <property type="molecule type" value="Genomic_DNA"/>
</dbReference>
<evidence type="ECO:0000256" key="1">
    <source>
        <dbReference type="SAM" id="MobiDB-lite"/>
    </source>
</evidence>
<feature type="domain" description="Galactofuranosyltransferase-2 C-terminal" evidence="2">
    <location>
        <begin position="1"/>
        <end position="167"/>
    </location>
</feature>
<accession>A0A6J4NF71</accession>
<organism evidence="3">
    <name type="scientific">uncultured Nocardioides sp</name>
    <dbReference type="NCBI Taxonomy" id="198441"/>
    <lineage>
        <taxon>Bacteria</taxon>
        <taxon>Bacillati</taxon>
        <taxon>Actinomycetota</taxon>
        <taxon>Actinomycetes</taxon>
        <taxon>Propionibacteriales</taxon>
        <taxon>Nocardioidaceae</taxon>
        <taxon>Nocardioides</taxon>
        <taxon>environmental samples</taxon>
    </lineage>
</organism>
<sequence length="185" mass="21068">MDGPYALHEKLPTRLAEVNAFRKQFTDAQLQTDPDTFPAVRRHKPPRKGKDDSGVPGRATLLVRAATMPLRQLKAVRPTSRTHPEAEIPAMDASWYRIARYDSAVVSMPDGSSSALYERDPAKFRDLMRRTLEIHSRFQREWPRLAAEYRAALGDITSPEAWDKTFEPWMVEQPVESPAVEDTHA</sequence>
<protein>
    <recommendedName>
        <fullName evidence="2">Galactofuranosyltransferase-2 C-terminal domain-containing protein</fullName>
    </recommendedName>
</protein>
<evidence type="ECO:0000259" key="2">
    <source>
        <dbReference type="Pfam" id="PF19320"/>
    </source>
</evidence>
<dbReference type="Pfam" id="PF19320">
    <property type="entry name" value="GlfT2_domain3"/>
    <property type="match status" value="1"/>
</dbReference>
<evidence type="ECO:0000313" key="3">
    <source>
        <dbReference type="EMBL" id="CAA9386592.1"/>
    </source>
</evidence>
<name>A0A6J4NF71_9ACTN</name>
<gene>
    <name evidence="3" type="ORF">AVDCRST_MAG60-1278</name>
</gene>
<dbReference type="InterPro" id="IPR045699">
    <property type="entry name" value="GlfT2_C"/>
</dbReference>
<feature type="region of interest" description="Disordered" evidence="1">
    <location>
        <begin position="27"/>
        <end position="57"/>
    </location>
</feature>